<dbReference type="CDD" id="cd02440">
    <property type="entry name" value="AdoMet_MTases"/>
    <property type="match status" value="1"/>
</dbReference>
<proteinExistence type="predicted"/>
<dbReference type="STRING" id="94130.A0A2Z6RSJ1"/>
<organism evidence="2 4">
    <name type="scientific">Rhizophagus clarus</name>
    <dbReference type="NCBI Taxonomy" id="94130"/>
    <lineage>
        <taxon>Eukaryota</taxon>
        <taxon>Fungi</taxon>
        <taxon>Fungi incertae sedis</taxon>
        <taxon>Mucoromycota</taxon>
        <taxon>Glomeromycotina</taxon>
        <taxon>Glomeromycetes</taxon>
        <taxon>Glomerales</taxon>
        <taxon>Glomeraceae</taxon>
        <taxon>Rhizophagus</taxon>
    </lineage>
</organism>
<name>A0A2Z6RSJ1_9GLOM</name>
<dbReference type="Gene3D" id="3.40.50.150">
    <property type="entry name" value="Vaccinia Virus protein VP39"/>
    <property type="match status" value="1"/>
</dbReference>
<dbReference type="EMBL" id="BLAL01000034">
    <property type="protein sequence ID" value="GES77819.1"/>
    <property type="molecule type" value="Genomic_DNA"/>
</dbReference>
<sequence>MGKYFSKEFKLYNHHEIYSRSYESKDDYNEEQHCSHITMRDIFKGNFSSDIRDILSYSNTKILDIGCGFGFWLMEMASEFPKPNYFGIDVLPVFPTSTIPHNVKFSQHDLLKGLPYEDNTFDFVHIQCLTFDIPELYWETNIYNEIARILKPGGWLEICDMEFGIFNCGPVTRRFDLAYLNNLRSRKINPHLILRSHSILKSIPSFSSSQVHHKRSKYPLGSYENNLGKLCAKIMRYRIHAIIKGLVAKEMNIKRYEIDSTIDKIMNEFETNKSYYYIHRVYVQKNF</sequence>
<accession>A0A2Z6RSJ1</accession>
<dbReference type="EMBL" id="BEXD01003908">
    <property type="protein sequence ID" value="GBC03803.1"/>
    <property type="molecule type" value="Genomic_DNA"/>
</dbReference>
<evidence type="ECO:0000313" key="3">
    <source>
        <dbReference type="EMBL" id="GES77819.1"/>
    </source>
</evidence>
<protein>
    <submittedName>
        <fullName evidence="3">S-adenosyl-L-methionine-dependent methyltransferase</fullName>
    </submittedName>
</protein>
<dbReference type="Proteomes" id="UP000615446">
    <property type="component" value="Unassembled WGS sequence"/>
</dbReference>
<reference evidence="2 4" key="1">
    <citation type="submission" date="2017-11" db="EMBL/GenBank/DDBJ databases">
        <title>The genome of Rhizophagus clarus HR1 reveals common genetic basis of auxotrophy among arbuscular mycorrhizal fungi.</title>
        <authorList>
            <person name="Kobayashi Y."/>
        </authorList>
    </citation>
    <scope>NUCLEOTIDE SEQUENCE [LARGE SCALE GENOMIC DNA]</scope>
    <source>
        <strain evidence="2 4">HR1</strain>
    </source>
</reference>
<dbReference type="OrthoDB" id="2013972at2759"/>
<dbReference type="SUPFAM" id="SSF53335">
    <property type="entry name" value="S-adenosyl-L-methionine-dependent methyltransferases"/>
    <property type="match status" value="1"/>
</dbReference>
<evidence type="ECO:0000313" key="4">
    <source>
        <dbReference type="Proteomes" id="UP000247702"/>
    </source>
</evidence>
<evidence type="ECO:0000259" key="1">
    <source>
        <dbReference type="Pfam" id="PF13649"/>
    </source>
</evidence>
<keyword evidence="3" id="KW-0808">Transferase</keyword>
<reference evidence="3" key="2">
    <citation type="submission" date="2019-10" db="EMBL/GenBank/DDBJ databases">
        <title>Conservation and host-specific expression of non-tandemly repeated heterogenous ribosome RNA gene in arbuscular mycorrhizal fungi.</title>
        <authorList>
            <person name="Maeda T."/>
            <person name="Kobayashi Y."/>
            <person name="Nakagawa T."/>
            <person name="Ezawa T."/>
            <person name="Yamaguchi K."/>
            <person name="Bino T."/>
            <person name="Nishimoto Y."/>
            <person name="Shigenobu S."/>
            <person name="Kawaguchi M."/>
        </authorList>
    </citation>
    <scope>NUCLEOTIDE SEQUENCE</scope>
    <source>
        <strain evidence="3">HR1</strain>
    </source>
</reference>
<keyword evidence="4" id="KW-1185">Reference proteome</keyword>
<comment type="caution">
    <text evidence="2">The sequence shown here is derived from an EMBL/GenBank/DDBJ whole genome shotgun (WGS) entry which is preliminary data.</text>
</comment>
<dbReference type="PANTHER" id="PTHR43591">
    <property type="entry name" value="METHYLTRANSFERASE"/>
    <property type="match status" value="1"/>
</dbReference>
<feature type="domain" description="Methyltransferase" evidence="1">
    <location>
        <begin position="62"/>
        <end position="154"/>
    </location>
</feature>
<keyword evidence="3" id="KW-0489">Methyltransferase</keyword>
<gene>
    <name evidence="3" type="ORF">RCL2_000515300</name>
    <name evidence="2" type="ORF">RclHR1_05330002</name>
</gene>
<dbReference type="Pfam" id="PF13649">
    <property type="entry name" value="Methyltransf_25"/>
    <property type="match status" value="1"/>
</dbReference>
<evidence type="ECO:0000313" key="2">
    <source>
        <dbReference type="EMBL" id="GBC03803.1"/>
    </source>
</evidence>
<dbReference type="InterPro" id="IPR029063">
    <property type="entry name" value="SAM-dependent_MTases_sf"/>
</dbReference>
<dbReference type="InterPro" id="IPR041698">
    <property type="entry name" value="Methyltransf_25"/>
</dbReference>
<dbReference type="GO" id="GO:0032259">
    <property type="term" value="P:methylation"/>
    <property type="evidence" value="ECO:0007669"/>
    <property type="project" value="UniProtKB-KW"/>
</dbReference>
<dbReference type="Proteomes" id="UP000247702">
    <property type="component" value="Unassembled WGS sequence"/>
</dbReference>
<dbReference type="GO" id="GO:0008168">
    <property type="term" value="F:methyltransferase activity"/>
    <property type="evidence" value="ECO:0007669"/>
    <property type="project" value="UniProtKB-KW"/>
</dbReference>
<dbReference type="AlphaFoldDB" id="A0A2Z6RSJ1"/>